<evidence type="ECO:0000313" key="2">
    <source>
        <dbReference type="Proteomes" id="UP000031668"/>
    </source>
</evidence>
<sequence>MCELRHGMLSVSMSLGERLSICIQLYRTLSYANQSKKLYMAEKGRAQRKSFYVTFRLFSFISTYSTDHPFLKSSNGPDTTSLMIRELEVVGFVDHSICHASTPSSGWKNCPLRQYLKFSWIGKH</sequence>
<gene>
    <name evidence="1" type="ORF">RF11_05976</name>
</gene>
<keyword evidence="2" id="KW-1185">Reference proteome</keyword>
<comment type="caution">
    <text evidence="1">The sequence shown here is derived from an EMBL/GenBank/DDBJ whole genome shotgun (WGS) entry which is preliminary data.</text>
</comment>
<proteinExistence type="predicted"/>
<reference evidence="1 2" key="1">
    <citation type="journal article" date="2014" name="Genome Biol. Evol.">
        <title>The genome of the myxosporean Thelohanellus kitauei shows adaptations to nutrient acquisition within its fish host.</title>
        <authorList>
            <person name="Yang Y."/>
            <person name="Xiong J."/>
            <person name="Zhou Z."/>
            <person name="Huo F."/>
            <person name="Miao W."/>
            <person name="Ran C."/>
            <person name="Liu Y."/>
            <person name="Zhang J."/>
            <person name="Feng J."/>
            <person name="Wang M."/>
            <person name="Wang M."/>
            <person name="Wang L."/>
            <person name="Yao B."/>
        </authorList>
    </citation>
    <scope>NUCLEOTIDE SEQUENCE [LARGE SCALE GENOMIC DNA]</scope>
    <source>
        <strain evidence="1">Wuqing</strain>
    </source>
</reference>
<accession>A0A0C2II26</accession>
<evidence type="ECO:0000313" key="1">
    <source>
        <dbReference type="EMBL" id="KII64999.1"/>
    </source>
</evidence>
<organism evidence="1 2">
    <name type="scientific">Thelohanellus kitauei</name>
    <name type="common">Myxosporean</name>
    <dbReference type="NCBI Taxonomy" id="669202"/>
    <lineage>
        <taxon>Eukaryota</taxon>
        <taxon>Metazoa</taxon>
        <taxon>Cnidaria</taxon>
        <taxon>Myxozoa</taxon>
        <taxon>Myxosporea</taxon>
        <taxon>Bivalvulida</taxon>
        <taxon>Platysporina</taxon>
        <taxon>Myxobolidae</taxon>
        <taxon>Thelohanellus</taxon>
    </lineage>
</organism>
<name>A0A0C2II26_THEKT</name>
<protein>
    <submittedName>
        <fullName evidence="1">Uncharacterized protein</fullName>
    </submittedName>
</protein>
<dbReference type="EMBL" id="JWZT01004047">
    <property type="protein sequence ID" value="KII64999.1"/>
    <property type="molecule type" value="Genomic_DNA"/>
</dbReference>
<dbReference type="Proteomes" id="UP000031668">
    <property type="component" value="Unassembled WGS sequence"/>
</dbReference>
<dbReference type="AlphaFoldDB" id="A0A0C2II26"/>